<proteinExistence type="predicted"/>
<dbReference type="AlphaFoldDB" id="U4KZG4"/>
<sequence length="25" mass="2865">MNRLPLDMRSPTGCSRSYHCACLPR</sequence>
<name>U4KZG4_PYROM</name>
<keyword evidence="2" id="KW-1185">Reference proteome</keyword>
<dbReference type="Proteomes" id="UP000018144">
    <property type="component" value="Unassembled WGS sequence"/>
</dbReference>
<protein>
    <submittedName>
        <fullName evidence="1">Uncharacterized protein</fullName>
    </submittedName>
</protein>
<gene>
    <name evidence="1" type="ORF">PCON_07169</name>
</gene>
<evidence type="ECO:0000313" key="2">
    <source>
        <dbReference type="Proteomes" id="UP000018144"/>
    </source>
</evidence>
<reference evidence="1 2" key="1">
    <citation type="journal article" date="2013" name="PLoS Genet.">
        <title>The genome and development-dependent transcriptomes of Pyronema confluens: a window into fungal evolution.</title>
        <authorList>
            <person name="Traeger S."/>
            <person name="Altegoer F."/>
            <person name="Freitag M."/>
            <person name="Gabaldon T."/>
            <person name="Kempken F."/>
            <person name="Kumar A."/>
            <person name="Marcet-Houben M."/>
            <person name="Poggeler S."/>
            <person name="Stajich J.E."/>
            <person name="Nowrousian M."/>
        </authorList>
    </citation>
    <scope>NUCLEOTIDE SEQUENCE [LARGE SCALE GENOMIC DNA]</scope>
    <source>
        <strain evidence="2">CBS 100304</strain>
        <tissue evidence="1">Vegetative mycelium</tissue>
    </source>
</reference>
<dbReference type="EMBL" id="HF935357">
    <property type="protein sequence ID" value="CCX07580.1"/>
    <property type="molecule type" value="Genomic_DNA"/>
</dbReference>
<organism evidence="1 2">
    <name type="scientific">Pyronema omphalodes (strain CBS 100304)</name>
    <name type="common">Pyronema confluens</name>
    <dbReference type="NCBI Taxonomy" id="1076935"/>
    <lineage>
        <taxon>Eukaryota</taxon>
        <taxon>Fungi</taxon>
        <taxon>Dikarya</taxon>
        <taxon>Ascomycota</taxon>
        <taxon>Pezizomycotina</taxon>
        <taxon>Pezizomycetes</taxon>
        <taxon>Pezizales</taxon>
        <taxon>Pyronemataceae</taxon>
        <taxon>Pyronema</taxon>
    </lineage>
</organism>
<accession>U4KZG4</accession>
<evidence type="ECO:0000313" key="1">
    <source>
        <dbReference type="EMBL" id="CCX07580.1"/>
    </source>
</evidence>